<keyword evidence="1" id="KW-1133">Transmembrane helix</keyword>
<dbReference type="EMBL" id="MHCP01000015">
    <property type="protein sequence ID" value="OGY24060.1"/>
    <property type="molecule type" value="Genomic_DNA"/>
</dbReference>
<reference evidence="2 3" key="1">
    <citation type="journal article" date="2016" name="Nat. Commun.">
        <title>Thousands of microbial genomes shed light on interconnected biogeochemical processes in an aquifer system.</title>
        <authorList>
            <person name="Anantharaman K."/>
            <person name="Brown C.T."/>
            <person name="Hug L.A."/>
            <person name="Sharon I."/>
            <person name="Castelle C.J."/>
            <person name="Probst A.J."/>
            <person name="Thomas B.C."/>
            <person name="Singh A."/>
            <person name="Wilkins M.J."/>
            <person name="Karaoz U."/>
            <person name="Brodie E.L."/>
            <person name="Williams K.H."/>
            <person name="Hubbard S.S."/>
            <person name="Banfield J.F."/>
        </authorList>
    </citation>
    <scope>NUCLEOTIDE SEQUENCE [LARGE SCALE GENOMIC DNA]</scope>
</reference>
<keyword evidence="1" id="KW-0812">Transmembrane</keyword>
<feature type="transmembrane region" description="Helical" evidence="1">
    <location>
        <begin position="67"/>
        <end position="90"/>
    </location>
</feature>
<sequence length="189" mass="21584">MAGSLQEPARFEGELKEEKVLFLLRPHIITNLKWVLIAAFLAALPIIIPFLPNILGFNLQISASTSLLAFLTWELIVLGASFQYFLFWYFNIYILTNKRIVDINFYSIFYHKVSQMALQNVQDVTYSKGGIAQNFFDYGDVHIQTAGTLLNFDFLGIPDPEGNVKKILDLVSDNKKAEGRYENRTIQPN</sequence>
<feature type="transmembrane region" description="Helical" evidence="1">
    <location>
        <begin position="34"/>
        <end position="55"/>
    </location>
</feature>
<evidence type="ECO:0008006" key="4">
    <source>
        <dbReference type="Google" id="ProtNLM"/>
    </source>
</evidence>
<evidence type="ECO:0000313" key="2">
    <source>
        <dbReference type="EMBL" id="OGY24060.1"/>
    </source>
</evidence>
<name>A0A1G1W932_9BACT</name>
<organism evidence="2 3">
    <name type="scientific">Candidatus Woykebacteria bacterium RBG_13_40_15</name>
    <dbReference type="NCBI Taxonomy" id="1802593"/>
    <lineage>
        <taxon>Bacteria</taxon>
        <taxon>Candidatus Woykeibacteriota</taxon>
    </lineage>
</organism>
<comment type="caution">
    <text evidence="2">The sequence shown here is derived from an EMBL/GenBank/DDBJ whole genome shotgun (WGS) entry which is preliminary data.</text>
</comment>
<gene>
    <name evidence="2" type="ORF">A2172_00755</name>
</gene>
<accession>A0A1G1W932</accession>
<dbReference type="Proteomes" id="UP000176631">
    <property type="component" value="Unassembled WGS sequence"/>
</dbReference>
<protein>
    <recommendedName>
        <fullName evidence="4">DUF304 domain-containing protein</fullName>
    </recommendedName>
</protein>
<keyword evidence="1" id="KW-0472">Membrane</keyword>
<dbReference type="PANTHER" id="PTHR37938:SF1">
    <property type="entry name" value="BLL0215 PROTEIN"/>
    <property type="match status" value="1"/>
</dbReference>
<dbReference type="PANTHER" id="PTHR37938">
    <property type="entry name" value="BLL0215 PROTEIN"/>
    <property type="match status" value="1"/>
</dbReference>
<evidence type="ECO:0000256" key="1">
    <source>
        <dbReference type="SAM" id="Phobius"/>
    </source>
</evidence>
<dbReference type="STRING" id="1802593.A2172_00755"/>
<proteinExistence type="predicted"/>
<dbReference type="AlphaFoldDB" id="A0A1G1W932"/>
<evidence type="ECO:0000313" key="3">
    <source>
        <dbReference type="Proteomes" id="UP000176631"/>
    </source>
</evidence>